<sequence length="298" mass="33382">MKEALFYEKRDEKVVRCRLCPHLCLIDPDDIGFCFIRKNIGGVLYAMEYGRVSSAQLDPIEKKPLYHFHPGSTIFSIGGIGCNLRCPWCQNWSIAQPCDSAPGLAVEDALAQLTEEMAPEQVVEIARKYAPGGCVGVAYTYNEPFIWYEYVKDIAVLVKEAGLNNVLVTNGYVLEKPLRELLPLVDAMNIDIKGFNEDFYHLLGGHFRPPLKTAEIAKKAGCHIEITNLLIPGRNDAKEDIEKLVDWVADKLGKDTPLHFSRYFPSYKMTDGPTPIETLHAAEAIAKLKLDFVHLGNV</sequence>
<dbReference type="PIRSF" id="PIRSF004869">
    <property type="entry name" value="PflX_prd"/>
    <property type="match status" value="1"/>
</dbReference>
<keyword evidence="1" id="KW-0004">4Fe-4S</keyword>
<dbReference type="InterPro" id="IPR034457">
    <property type="entry name" value="Organic_radical-activating"/>
</dbReference>
<evidence type="ECO:0000259" key="7">
    <source>
        <dbReference type="PROSITE" id="PS51918"/>
    </source>
</evidence>
<dbReference type="GO" id="GO:0051539">
    <property type="term" value="F:4 iron, 4 sulfur cluster binding"/>
    <property type="evidence" value="ECO:0007669"/>
    <property type="project" value="UniProtKB-KW"/>
</dbReference>
<keyword evidence="4 6" id="KW-0408">Iron</keyword>
<keyword evidence="2 6" id="KW-0949">S-adenosyl-L-methionine</keyword>
<dbReference type="GO" id="GO:0046872">
    <property type="term" value="F:metal ion binding"/>
    <property type="evidence" value="ECO:0007669"/>
    <property type="project" value="UniProtKB-KW"/>
</dbReference>
<feature type="binding site" evidence="6">
    <location>
        <position position="82"/>
    </location>
    <ligand>
        <name>[4Fe-4S] cluster</name>
        <dbReference type="ChEBI" id="CHEBI:49883"/>
        <note>4Fe-4S-S-AdoMet</note>
    </ligand>
</feature>
<dbReference type="EMBL" id="MELI01000073">
    <property type="protein sequence ID" value="OFW33200.1"/>
    <property type="molecule type" value="Genomic_DNA"/>
</dbReference>
<feature type="domain" description="Radical SAM core" evidence="7">
    <location>
        <begin position="67"/>
        <end position="298"/>
    </location>
</feature>
<organism evidence="8 9">
    <name type="scientific">Candidatus Aquicultor primus</name>
    <dbReference type="NCBI Taxonomy" id="1797195"/>
    <lineage>
        <taxon>Bacteria</taxon>
        <taxon>Bacillati</taxon>
        <taxon>Actinomycetota</taxon>
        <taxon>Candidatus Aquicultoria</taxon>
        <taxon>Candidatus Aquicultorales</taxon>
        <taxon>Candidatus Aquicultoraceae</taxon>
        <taxon>Candidatus Aquicultor</taxon>
    </lineage>
</organism>
<feature type="binding site" evidence="6">
    <location>
        <position position="89"/>
    </location>
    <ligand>
        <name>[4Fe-4S] cluster</name>
        <dbReference type="ChEBI" id="CHEBI:49883"/>
        <note>4Fe-4S-S-AdoMet</note>
    </ligand>
</feature>
<dbReference type="SUPFAM" id="SSF102114">
    <property type="entry name" value="Radical SAM enzymes"/>
    <property type="match status" value="1"/>
</dbReference>
<comment type="cofactor">
    <cofactor evidence="6">
        <name>[4Fe-4S] cluster</name>
        <dbReference type="ChEBI" id="CHEBI:49883"/>
    </cofactor>
    <text evidence="6">Binds 1 [4Fe-4S] cluster. The cluster is coordinated with 3 cysteines and an exchangeable S-adenosyl-L-methionine.</text>
</comment>
<evidence type="ECO:0000256" key="5">
    <source>
        <dbReference type="ARBA" id="ARBA00023014"/>
    </source>
</evidence>
<dbReference type="InterPro" id="IPR013785">
    <property type="entry name" value="Aldolase_TIM"/>
</dbReference>
<dbReference type="InterPro" id="IPR007197">
    <property type="entry name" value="rSAM"/>
</dbReference>
<dbReference type="InterPro" id="IPR027596">
    <property type="entry name" value="AmmeMemoSam_rS"/>
</dbReference>
<evidence type="ECO:0000313" key="9">
    <source>
        <dbReference type="Proteomes" id="UP000178086"/>
    </source>
</evidence>
<dbReference type="AlphaFoldDB" id="A0A1F2UJN1"/>
<dbReference type="Pfam" id="PF04055">
    <property type="entry name" value="Radical_SAM"/>
    <property type="match status" value="1"/>
</dbReference>
<dbReference type="SFLD" id="SFLDG01101">
    <property type="entry name" value="Uncharacterised_Radical_SAM_Su"/>
    <property type="match status" value="1"/>
</dbReference>
<dbReference type="PROSITE" id="PS51918">
    <property type="entry name" value="RADICAL_SAM"/>
    <property type="match status" value="1"/>
</dbReference>
<dbReference type="SFLD" id="SFLDS00029">
    <property type="entry name" value="Radical_SAM"/>
    <property type="match status" value="1"/>
</dbReference>
<dbReference type="CDD" id="cd01335">
    <property type="entry name" value="Radical_SAM"/>
    <property type="match status" value="1"/>
</dbReference>
<evidence type="ECO:0000256" key="6">
    <source>
        <dbReference type="PIRSR" id="PIRSR004869-50"/>
    </source>
</evidence>
<dbReference type="PANTHER" id="PTHR30352:SF5">
    <property type="entry name" value="PYRUVATE FORMATE-LYASE 1-ACTIVATING ENZYME"/>
    <property type="match status" value="1"/>
</dbReference>
<dbReference type="GO" id="GO:0003824">
    <property type="term" value="F:catalytic activity"/>
    <property type="evidence" value="ECO:0007669"/>
    <property type="project" value="InterPro"/>
</dbReference>
<dbReference type="InterPro" id="IPR058240">
    <property type="entry name" value="rSAM_sf"/>
</dbReference>
<dbReference type="Gene3D" id="3.20.20.70">
    <property type="entry name" value="Aldolase class I"/>
    <property type="match status" value="1"/>
</dbReference>
<dbReference type="Proteomes" id="UP000178086">
    <property type="component" value="Unassembled WGS sequence"/>
</dbReference>
<evidence type="ECO:0000256" key="2">
    <source>
        <dbReference type="ARBA" id="ARBA00022691"/>
    </source>
</evidence>
<reference evidence="8 9" key="1">
    <citation type="journal article" date="2016" name="Nat. Commun.">
        <title>Thousands of microbial genomes shed light on interconnected biogeochemical processes in an aquifer system.</title>
        <authorList>
            <person name="Anantharaman K."/>
            <person name="Brown C.T."/>
            <person name="Hug L.A."/>
            <person name="Sharon I."/>
            <person name="Castelle C.J."/>
            <person name="Probst A.J."/>
            <person name="Thomas B.C."/>
            <person name="Singh A."/>
            <person name="Wilkins M.J."/>
            <person name="Karaoz U."/>
            <person name="Brodie E.L."/>
            <person name="Williams K.H."/>
            <person name="Hubbard S.S."/>
            <person name="Banfield J.F."/>
        </authorList>
    </citation>
    <scope>NUCLEOTIDE SEQUENCE [LARGE SCALE GENOMIC DNA]</scope>
</reference>
<comment type="caution">
    <text evidence="8">The sequence shown here is derived from an EMBL/GenBank/DDBJ whole genome shotgun (WGS) entry which is preliminary data.</text>
</comment>
<gene>
    <name evidence="8" type="ORF">A2074_08530</name>
</gene>
<protein>
    <submittedName>
        <fullName evidence="8">AmmeMemoRadiSam system radical SAM enzyme</fullName>
    </submittedName>
</protein>
<name>A0A1F2UJN1_9ACTN</name>
<dbReference type="NCBIfam" id="TIGR04337">
    <property type="entry name" value="AmmeMemoSam_rS"/>
    <property type="match status" value="1"/>
</dbReference>
<keyword evidence="5 6" id="KW-0411">Iron-sulfur</keyword>
<dbReference type="PANTHER" id="PTHR30352">
    <property type="entry name" value="PYRUVATE FORMATE-LYASE-ACTIVATING ENZYME"/>
    <property type="match status" value="1"/>
</dbReference>
<evidence type="ECO:0000256" key="4">
    <source>
        <dbReference type="ARBA" id="ARBA00023004"/>
    </source>
</evidence>
<keyword evidence="3 6" id="KW-0479">Metal-binding</keyword>
<feature type="binding site" evidence="6">
    <location>
        <position position="86"/>
    </location>
    <ligand>
        <name>[4Fe-4S] cluster</name>
        <dbReference type="ChEBI" id="CHEBI:49883"/>
        <note>4Fe-4S-S-AdoMet</note>
    </ligand>
</feature>
<accession>A0A1F2UJN1</accession>
<proteinExistence type="predicted"/>
<dbReference type="InterPro" id="IPR016431">
    <property type="entry name" value="Pyrv-formate_lyase-activ_prd"/>
</dbReference>
<evidence type="ECO:0000256" key="3">
    <source>
        <dbReference type="ARBA" id="ARBA00022723"/>
    </source>
</evidence>
<evidence type="ECO:0000313" key="8">
    <source>
        <dbReference type="EMBL" id="OFW33200.1"/>
    </source>
</evidence>
<evidence type="ECO:0000256" key="1">
    <source>
        <dbReference type="ARBA" id="ARBA00022485"/>
    </source>
</evidence>